<dbReference type="Gene3D" id="3.40.190.10">
    <property type="entry name" value="Periplasmic binding protein-like II"/>
    <property type="match status" value="1"/>
</dbReference>
<dbReference type="InterPro" id="IPR007210">
    <property type="entry name" value="ABC_Gly_betaine_transp_sub-bd"/>
</dbReference>
<dbReference type="InterPro" id="IPR017783">
    <property type="entry name" value="ABC_choline_sub-bd"/>
</dbReference>
<dbReference type="EMBL" id="JBHSEO010000014">
    <property type="protein sequence ID" value="MFC4415302.1"/>
    <property type="molecule type" value="Genomic_DNA"/>
</dbReference>
<dbReference type="Gene3D" id="3.40.190.100">
    <property type="entry name" value="Glycine betaine-binding periplasmic protein, domain 2"/>
    <property type="match status" value="1"/>
</dbReference>
<keyword evidence="1" id="KW-0732">Signal</keyword>
<feature type="domain" description="ABC-type glycine betaine transport system substrate-binding" evidence="2">
    <location>
        <begin position="28"/>
        <end position="282"/>
    </location>
</feature>
<evidence type="ECO:0000313" key="4">
    <source>
        <dbReference type="Proteomes" id="UP001596015"/>
    </source>
</evidence>
<accession>A0ABV8XAF0</accession>
<proteinExistence type="predicted"/>
<reference evidence="4" key="1">
    <citation type="journal article" date="2019" name="Int. J. Syst. Evol. Microbiol.">
        <title>The Global Catalogue of Microorganisms (GCM) 10K type strain sequencing project: providing services to taxonomists for standard genome sequencing and annotation.</title>
        <authorList>
            <consortium name="The Broad Institute Genomics Platform"/>
            <consortium name="The Broad Institute Genome Sequencing Center for Infectious Disease"/>
            <person name="Wu L."/>
            <person name="Ma J."/>
        </authorList>
    </citation>
    <scope>NUCLEOTIDE SEQUENCE [LARGE SCALE GENOMIC DNA]</scope>
    <source>
        <strain evidence="4">CCUG 49679</strain>
    </source>
</reference>
<keyword evidence="4" id="KW-1185">Reference proteome</keyword>
<organism evidence="3 4">
    <name type="scientific">Chromohalobacter beijerinckii</name>
    <dbReference type="NCBI Taxonomy" id="86179"/>
    <lineage>
        <taxon>Bacteria</taxon>
        <taxon>Pseudomonadati</taxon>
        <taxon>Pseudomonadota</taxon>
        <taxon>Gammaproteobacteria</taxon>
        <taxon>Oceanospirillales</taxon>
        <taxon>Halomonadaceae</taxon>
        <taxon>Chromohalobacter</taxon>
    </lineage>
</organism>
<dbReference type="CDD" id="cd13640">
    <property type="entry name" value="PBP2_ChoX"/>
    <property type="match status" value="1"/>
</dbReference>
<dbReference type="Proteomes" id="UP001596015">
    <property type="component" value="Unassembled WGS sequence"/>
</dbReference>
<comment type="caution">
    <text evidence="3">The sequence shown here is derived from an EMBL/GenBank/DDBJ whole genome shotgun (WGS) entry which is preliminary data.</text>
</comment>
<feature type="signal peptide" evidence="1">
    <location>
        <begin position="1"/>
        <end position="24"/>
    </location>
</feature>
<protein>
    <submittedName>
        <fullName evidence="3">ABC transporter substrate-binding protein</fullName>
    </submittedName>
</protein>
<feature type="chain" id="PRO_5045141583" evidence="1">
    <location>
        <begin position="25"/>
        <end position="312"/>
    </location>
</feature>
<dbReference type="RefSeq" id="WP_246942558.1">
    <property type="nucleotide sequence ID" value="NZ_JAKGAK010000026.1"/>
</dbReference>
<evidence type="ECO:0000256" key="1">
    <source>
        <dbReference type="SAM" id="SignalP"/>
    </source>
</evidence>
<evidence type="ECO:0000313" key="3">
    <source>
        <dbReference type="EMBL" id="MFC4415302.1"/>
    </source>
</evidence>
<sequence>MMTTITKILGTAVLGLSLPMLAQAQSTPIRMVVPPWPGVTVKTEILVQLLETLGYDSQQIEMGATVGYKTMETGDSDIMLAGWMPAQKESYDAAMEAGAIVDVANNVSGARMGFAVPGYVYDAGVTSAEQLDLPENRARFGAEYYSIESGAQASIMVHEAADADTYGLKDWEILDSSTPGMLSEVDAAYNDKQWIAFYGWTPHWMAIKYDMHILDDPEEVYGENQGRSEVRTIVRMGYAEENANIMQLLKQFTLTADEQSQFISAYSLEERSKTDVAHDWLADHPKRVAEFLKGVTTRDGESAQQAYEASFR</sequence>
<gene>
    <name evidence="3" type="ORF">ACFO0E_02605</name>
</gene>
<evidence type="ECO:0000259" key="2">
    <source>
        <dbReference type="Pfam" id="PF04069"/>
    </source>
</evidence>
<dbReference type="Pfam" id="PF04069">
    <property type="entry name" value="OpuAC"/>
    <property type="match status" value="1"/>
</dbReference>
<dbReference type="SUPFAM" id="SSF53850">
    <property type="entry name" value="Periplasmic binding protein-like II"/>
    <property type="match status" value="1"/>
</dbReference>
<name>A0ABV8XAF0_9GAMM</name>